<name>A0A147BL92_IXORI</name>
<sequence>MMHFIVSLTCSLYTLHFAIGHIYGPPRQKYRSGFRVSASDQHSQFLASTSNVQSAKSDLIFIHICQFTSDICR</sequence>
<evidence type="ECO:0000256" key="1">
    <source>
        <dbReference type="SAM" id="SignalP"/>
    </source>
</evidence>
<feature type="signal peptide" evidence="1">
    <location>
        <begin position="1"/>
        <end position="20"/>
    </location>
</feature>
<feature type="chain" id="PRO_5007542526" evidence="1">
    <location>
        <begin position="21"/>
        <end position="73"/>
    </location>
</feature>
<dbReference type="AlphaFoldDB" id="A0A147BL92"/>
<protein>
    <submittedName>
        <fullName evidence="2">Putative secreted protein</fullName>
    </submittedName>
</protein>
<accession>A0A147BL92</accession>
<dbReference type="EMBL" id="GEGO01003844">
    <property type="protein sequence ID" value="JAR91560.1"/>
    <property type="molecule type" value="Transcribed_RNA"/>
</dbReference>
<proteinExistence type="predicted"/>
<organism evidence="2">
    <name type="scientific">Ixodes ricinus</name>
    <name type="common">Common tick</name>
    <name type="synonym">Acarus ricinus</name>
    <dbReference type="NCBI Taxonomy" id="34613"/>
    <lineage>
        <taxon>Eukaryota</taxon>
        <taxon>Metazoa</taxon>
        <taxon>Ecdysozoa</taxon>
        <taxon>Arthropoda</taxon>
        <taxon>Chelicerata</taxon>
        <taxon>Arachnida</taxon>
        <taxon>Acari</taxon>
        <taxon>Parasitiformes</taxon>
        <taxon>Ixodida</taxon>
        <taxon>Ixodoidea</taxon>
        <taxon>Ixodidae</taxon>
        <taxon>Ixodinae</taxon>
        <taxon>Ixodes</taxon>
    </lineage>
</organism>
<reference evidence="2" key="1">
    <citation type="journal article" date="2018" name="PLoS Negl. Trop. Dis.">
        <title>Sialome diversity of ticks revealed by RNAseq of single tick salivary glands.</title>
        <authorList>
            <person name="Perner J."/>
            <person name="Kropackova S."/>
            <person name="Kopacek P."/>
            <person name="Ribeiro J.M."/>
        </authorList>
    </citation>
    <scope>NUCLEOTIDE SEQUENCE</scope>
    <source>
        <strain evidence="2">Siblings of single egg batch collected in Ceske Budejovice</strain>
        <tissue evidence="2">Salivary glands</tissue>
    </source>
</reference>
<evidence type="ECO:0000313" key="2">
    <source>
        <dbReference type="EMBL" id="JAR91560.1"/>
    </source>
</evidence>
<keyword evidence="1" id="KW-0732">Signal</keyword>